<dbReference type="OrthoDB" id="447290at2759"/>
<dbReference type="EMBL" id="KQ254269">
    <property type="protein sequence ID" value="KNC69583.1"/>
    <property type="molecule type" value="Genomic_DNA"/>
</dbReference>
<gene>
    <name evidence="4" type="ORF">SARC_17905</name>
</gene>
<evidence type="ECO:0000259" key="3">
    <source>
        <dbReference type="PROSITE" id="PS50984"/>
    </source>
</evidence>
<feature type="domain" description="TRUD" evidence="3">
    <location>
        <begin position="1"/>
        <end position="71"/>
    </location>
</feature>
<dbReference type="GeneID" id="25918409"/>
<accession>A0A0L0F0C9</accession>
<feature type="non-terminal residue" evidence="4">
    <location>
        <position position="1"/>
    </location>
</feature>
<dbReference type="SUPFAM" id="SSF55120">
    <property type="entry name" value="Pseudouridine synthase"/>
    <property type="match status" value="1"/>
</dbReference>
<evidence type="ECO:0000256" key="2">
    <source>
        <dbReference type="ARBA" id="ARBA00023235"/>
    </source>
</evidence>
<dbReference type="AlphaFoldDB" id="A0A0L0F0C9"/>
<evidence type="ECO:0000256" key="1">
    <source>
        <dbReference type="ARBA" id="ARBA00007953"/>
    </source>
</evidence>
<dbReference type="GO" id="GO:0003723">
    <property type="term" value="F:RNA binding"/>
    <property type="evidence" value="ECO:0007669"/>
    <property type="project" value="InterPro"/>
</dbReference>
<dbReference type="Pfam" id="PF01142">
    <property type="entry name" value="TruD"/>
    <property type="match status" value="1"/>
</dbReference>
<reference evidence="4 5" key="1">
    <citation type="submission" date="2011-02" db="EMBL/GenBank/DDBJ databases">
        <title>The Genome Sequence of Sphaeroforma arctica JP610.</title>
        <authorList>
            <consortium name="The Broad Institute Genome Sequencing Platform"/>
            <person name="Russ C."/>
            <person name="Cuomo C."/>
            <person name="Young S.K."/>
            <person name="Zeng Q."/>
            <person name="Gargeya S."/>
            <person name="Alvarado L."/>
            <person name="Berlin A."/>
            <person name="Chapman S.B."/>
            <person name="Chen Z."/>
            <person name="Freedman E."/>
            <person name="Gellesch M."/>
            <person name="Goldberg J."/>
            <person name="Griggs A."/>
            <person name="Gujja S."/>
            <person name="Heilman E."/>
            <person name="Heiman D."/>
            <person name="Howarth C."/>
            <person name="Mehta T."/>
            <person name="Neiman D."/>
            <person name="Pearson M."/>
            <person name="Roberts A."/>
            <person name="Saif S."/>
            <person name="Shea T."/>
            <person name="Shenoy N."/>
            <person name="Sisk P."/>
            <person name="Stolte C."/>
            <person name="Sykes S."/>
            <person name="White J."/>
            <person name="Yandava C."/>
            <person name="Burger G."/>
            <person name="Gray M.W."/>
            <person name="Holland P.W.H."/>
            <person name="King N."/>
            <person name="Lang F.B.F."/>
            <person name="Roger A.J."/>
            <person name="Ruiz-Trillo I."/>
            <person name="Haas B."/>
            <person name="Nusbaum C."/>
            <person name="Birren B."/>
        </authorList>
    </citation>
    <scope>NUCLEOTIDE SEQUENCE [LARGE SCALE GENOMIC DNA]</scope>
    <source>
        <strain evidence="4 5">JP610</strain>
    </source>
</reference>
<dbReference type="GO" id="GO:0001522">
    <property type="term" value="P:pseudouridine synthesis"/>
    <property type="evidence" value="ECO:0007669"/>
    <property type="project" value="InterPro"/>
</dbReference>
<evidence type="ECO:0000313" key="5">
    <source>
        <dbReference type="Proteomes" id="UP000054560"/>
    </source>
</evidence>
<protein>
    <submittedName>
        <fullName evidence="4">tRNA pseudouridine synthase D</fullName>
    </submittedName>
</protein>
<dbReference type="Proteomes" id="UP000054560">
    <property type="component" value="Unassembled WGS sequence"/>
</dbReference>
<dbReference type="PANTHER" id="PTHR13326">
    <property type="entry name" value="TRNA PSEUDOURIDINE SYNTHASE D"/>
    <property type="match status" value="1"/>
</dbReference>
<dbReference type="GO" id="GO:0005634">
    <property type="term" value="C:nucleus"/>
    <property type="evidence" value="ECO:0007669"/>
    <property type="project" value="TreeGrafter"/>
</dbReference>
<dbReference type="PANTHER" id="PTHR13326:SF21">
    <property type="entry name" value="PSEUDOURIDYLATE SYNTHASE PUS7L"/>
    <property type="match status" value="1"/>
</dbReference>
<keyword evidence="5" id="KW-1185">Reference proteome</keyword>
<name>A0A0L0F0C9_9EUKA</name>
<sequence length="71" mass="7892">GIERKTRTLYVHSVQSYVWNKAVTKRQALYGDQVVEGDLVNVPEGEGDEGSKVLVHQHDSKRVGRAWGLGS</sequence>
<dbReference type="GO" id="GO:0009982">
    <property type="term" value="F:pseudouridine synthase activity"/>
    <property type="evidence" value="ECO:0007669"/>
    <property type="project" value="InterPro"/>
</dbReference>
<proteinExistence type="inferred from homology"/>
<keyword evidence="2" id="KW-0413">Isomerase</keyword>
<dbReference type="InterPro" id="IPR011760">
    <property type="entry name" value="PsdUridine_synth_TruD_insert"/>
</dbReference>
<evidence type="ECO:0000313" key="4">
    <source>
        <dbReference type="EMBL" id="KNC69583.1"/>
    </source>
</evidence>
<dbReference type="InterPro" id="IPR020103">
    <property type="entry name" value="PsdUridine_synth_cat_dom_sf"/>
</dbReference>
<dbReference type="InterPro" id="IPR042214">
    <property type="entry name" value="TruD_catalytic"/>
</dbReference>
<organism evidence="4 5">
    <name type="scientific">Sphaeroforma arctica JP610</name>
    <dbReference type="NCBI Taxonomy" id="667725"/>
    <lineage>
        <taxon>Eukaryota</taxon>
        <taxon>Ichthyosporea</taxon>
        <taxon>Ichthyophonida</taxon>
        <taxon>Sphaeroforma</taxon>
    </lineage>
</organism>
<dbReference type="InterPro" id="IPR001656">
    <property type="entry name" value="PsdUridine_synth_TruD"/>
</dbReference>
<dbReference type="Gene3D" id="3.30.2350.20">
    <property type="entry name" value="TruD, catalytic domain"/>
    <property type="match status" value="1"/>
</dbReference>
<dbReference type="PROSITE" id="PS50984">
    <property type="entry name" value="TRUD"/>
    <property type="match status" value="1"/>
</dbReference>
<comment type="similarity">
    <text evidence="1">Belongs to the pseudouridine synthase TruD family.</text>
</comment>
<dbReference type="RefSeq" id="XP_014143485.1">
    <property type="nucleotide sequence ID" value="XM_014288010.1"/>
</dbReference>